<feature type="transmembrane region" description="Helical" evidence="7">
    <location>
        <begin position="6"/>
        <end position="27"/>
    </location>
</feature>
<dbReference type="SUPFAM" id="SSF51306">
    <property type="entry name" value="LexA/Signal peptidase"/>
    <property type="match status" value="1"/>
</dbReference>
<comment type="similarity">
    <text evidence="3 7">Belongs to the peptidase S26 family.</text>
</comment>
<comment type="catalytic activity">
    <reaction evidence="1 7">
        <text>Cleavage of hydrophobic, N-terminal signal or leader sequences from secreted and periplasmic proteins.</text>
        <dbReference type="EC" id="3.4.21.89"/>
    </reaction>
</comment>
<keyword evidence="7" id="KW-0472">Membrane</keyword>
<dbReference type="GO" id="GO:0004252">
    <property type="term" value="F:serine-type endopeptidase activity"/>
    <property type="evidence" value="ECO:0007669"/>
    <property type="project" value="InterPro"/>
</dbReference>
<dbReference type="InterPro" id="IPR019533">
    <property type="entry name" value="Peptidase_S26"/>
</dbReference>
<evidence type="ECO:0000313" key="9">
    <source>
        <dbReference type="EMBL" id="MSS63064.1"/>
    </source>
</evidence>
<dbReference type="GO" id="GO:0009003">
    <property type="term" value="F:signal peptidase activity"/>
    <property type="evidence" value="ECO:0007669"/>
    <property type="project" value="UniProtKB-EC"/>
</dbReference>
<comment type="caution">
    <text evidence="9">The sequence shown here is derived from an EMBL/GenBank/DDBJ whole genome shotgun (WGS) entry which is preliminary data.</text>
</comment>
<feature type="domain" description="Peptidase S26" evidence="8">
    <location>
        <begin position="7"/>
        <end position="165"/>
    </location>
</feature>
<keyword evidence="10" id="KW-1185">Reference proteome</keyword>
<dbReference type="InterPro" id="IPR000223">
    <property type="entry name" value="Pept_S26A_signal_pept_1"/>
</dbReference>
<keyword evidence="7" id="KW-1133">Transmembrane helix</keyword>
<evidence type="ECO:0000256" key="4">
    <source>
        <dbReference type="ARBA" id="ARBA00013208"/>
    </source>
</evidence>
<dbReference type="CDD" id="cd06530">
    <property type="entry name" value="S26_SPase_I"/>
    <property type="match status" value="1"/>
</dbReference>
<dbReference type="NCBIfam" id="TIGR02227">
    <property type="entry name" value="sigpep_I_bact"/>
    <property type="match status" value="1"/>
</dbReference>
<dbReference type="GO" id="GO:0005886">
    <property type="term" value="C:plasma membrane"/>
    <property type="evidence" value="ECO:0007669"/>
    <property type="project" value="UniProtKB-SubCell"/>
</dbReference>
<dbReference type="PROSITE" id="PS00760">
    <property type="entry name" value="SPASE_I_2"/>
    <property type="match status" value="1"/>
</dbReference>
<keyword evidence="5 7" id="KW-0378">Hydrolase</keyword>
<dbReference type="AlphaFoldDB" id="A0A6L5XWS8"/>
<feature type="active site" evidence="6">
    <location>
        <position position="36"/>
    </location>
</feature>
<evidence type="ECO:0000256" key="5">
    <source>
        <dbReference type="ARBA" id="ARBA00022801"/>
    </source>
</evidence>
<evidence type="ECO:0000256" key="1">
    <source>
        <dbReference type="ARBA" id="ARBA00000677"/>
    </source>
</evidence>
<dbReference type="InterPro" id="IPR019757">
    <property type="entry name" value="Pept_S26A_signal_pept_1_Lys-AS"/>
</dbReference>
<dbReference type="Pfam" id="PF10502">
    <property type="entry name" value="Peptidase_S26"/>
    <property type="match status" value="1"/>
</dbReference>
<evidence type="ECO:0000259" key="8">
    <source>
        <dbReference type="Pfam" id="PF10502"/>
    </source>
</evidence>
<proteinExistence type="inferred from homology"/>
<reference evidence="9 10" key="1">
    <citation type="submission" date="2019-08" db="EMBL/GenBank/DDBJ databases">
        <title>In-depth cultivation of the pig gut microbiome towards novel bacterial diversity and tailored functional studies.</title>
        <authorList>
            <person name="Wylensek D."/>
            <person name="Hitch T.C.A."/>
            <person name="Clavel T."/>
        </authorList>
    </citation>
    <scope>NUCLEOTIDE SEQUENCE [LARGE SCALE GENOMIC DNA]</scope>
    <source>
        <strain evidence="9 10">WCA-693-APC-MOT-I</strain>
    </source>
</reference>
<dbReference type="Proteomes" id="UP000482209">
    <property type="component" value="Unassembled WGS sequence"/>
</dbReference>
<organism evidence="9 10">
    <name type="scientific">Velocimicrobium porci</name>
    <dbReference type="NCBI Taxonomy" id="2606634"/>
    <lineage>
        <taxon>Bacteria</taxon>
        <taxon>Bacillati</taxon>
        <taxon>Bacillota</taxon>
        <taxon>Clostridia</taxon>
        <taxon>Lachnospirales</taxon>
        <taxon>Lachnospiraceae</taxon>
        <taxon>Velocimicrobium</taxon>
    </lineage>
</organism>
<evidence type="ECO:0000256" key="7">
    <source>
        <dbReference type="RuleBase" id="RU362042"/>
    </source>
</evidence>
<dbReference type="EC" id="3.4.21.89" evidence="4 7"/>
<comment type="subcellular location">
    <subcellularLocation>
        <location evidence="2">Cell membrane</location>
        <topology evidence="2">Single-pass type II membrane protein</topology>
    </subcellularLocation>
    <subcellularLocation>
        <location evidence="7">Membrane</location>
        <topology evidence="7">Single-pass type II membrane protein</topology>
    </subcellularLocation>
</comment>
<name>A0A6L5XWS8_9FIRM</name>
<evidence type="ECO:0000313" key="10">
    <source>
        <dbReference type="Proteomes" id="UP000482209"/>
    </source>
</evidence>
<keyword evidence="7" id="KW-0812">Transmembrane</keyword>
<evidence type="ECO:0000256" key="3">
    <source>
        <dbReference type="ARBA" id="ARBA00009370"/>
    </source>
</evidence>
<accession>A0A6L5XWS8</accession>
<evidence type="ECO:0000256" key="2">
    <source>
        <dbReference type="ARBA" id="ARBA00004401"/>
    </source>
</evidence>
<dbReference type="PANTHER" id="PTHR43390">
    <property type="entry name" value="SIGNAL PEPTIDASE I"/>
    <property type="match status" value="1"/>
</dbReference>
<dbReference type="PRINTS" id="PR00727">
    <property type="entry name" value="LEADERPTASE"/>
</dbReference>
<gene>
    <name evidence="9" type="primary">lepB</name>
    <name evidence="9" type="ORF">FYJ58_04120</name>
</gene>
<protein>
    <recommendedName>
        <fullName evidence="4 7">Signal peptidase I</fullName>
        <ecNumber evidence="4 7">3.4.21.89</ecNumber>
    </recommendedName>
</protein>
<keyword evidence="7" id="KW-0645">Protease</keyword>
<dbReference type="Gene3D" id="2.10.109.10">
    <property type="entry name" value="Umud Fragment, subunit A"/>
    <property type="match status" value="1"/>
</dbReference>
<dbReference type="GO" id="GO:0006465">
    <property type="term" value="P:signal peptide processing"/>
    <property type="evidence" value="ECO:0007669"/>
    <property type="project" value="InterPro"/>
</dbReference>
<dbReference type="PANTHER" id="PTHR43390:SF1">
    <property type="entry name" value="CHLOROPLAST PROCESSING PEPTIDASE"/>
    <property type="match status" value="1"/>
</dbReference>
<dbReference type="InterPro" id="IPR036286">
    <property type="entry name" value="LexA/Signal_pep-like_sf"/>
</dbReference>
<feature type="active site" evidence="6">
    <location>
        <position position="80"/>
    </location>
</feature>
<evidence type="ECO:0000256" key="6">
    <source>
        <dbReference type="PIRSR" id="PIRSR600223-1"/>
    </source>
</evidence>
<dbReference type="EMBL" id="VUMT01000004">
    <property type="protein sequence ID" value="MSS63064.1"/>
    <property type="molecule type" value="Genomic_DNA"/>
</dbReference>
<sequence>MVSVLRELLIYAIIVVVCIFIIPRYVIQRTIVSGSSMENTLFSDDNLLVEKVSYHFVDPKRFDVVVFYPYGRAAGEYYVKRVIGLPGETIQIKGNDIYINGKKIEEHYGKDPITYQGIASEPLKLGDDEFFLMGDNRKVSFDSRYEEVGPVHRDLLEGKAIIRIWPLKDFGTFD</sequence>